<proteinExistence type="predicted"/>
<dbReference type="Proteomes" id="UP001198163">
    <property type="component" value="Unassembled WGS sequence"/>
</dbReference>
<keyword evidence="1" id="KW-0812">Transmembrane</keyword>
<keyword evidence="1" id="KW-1133">Transmembrane helix</keyword>
<evidence type="ECO:0000313" key="3">
    <source>
        <dbReference type="Proteomes" id="UP001198163"/>
    </source>
</evidence>
<gene>
    <name evidence="2" type="ORF">K7J14_06085</name>
</gene>
<feature type="transmembrane region" description="Helical" evidence="1">
    <location>
        <begin position="20"/>
        <end position="41"/>
    </location>
</feature>
<protein>
    <submittedName>
        <fullName evidence="2">Uncharacterized protein</fullName>
    </submittedName>
</protein>
<feature type="transmembrane region" description="Helical" evidence="1">
    <location>
        <begin position="119"/>
        <end position="143"/>
    </location>
</feature>
<feature type="transmembrane region" description="Helical" evidence="1">
    <location>
        <begin position="61"/>
        <end position="81"/>
    </location>
</feature>
<comment type="caution">
    <text evidence="2">The sequence shown here is derived from an EMBL/GenBank/DDBJ whole genome shotgun (WGS) entry which is preliminary data.</text>
</comment>
<sequence>MSVKRAARFLNRIIETTIILFGIIVILALVQHGTGIFTPILREFSNRMAQAERLLDKRTMLGISSGMIVFTLASLLFPLFLRRVNKAQYRVNTLRGIISSVVFFFTQMLYSWAALKSRLHMFASMALAIIATLVIIEFLSHLISNEEEVSFRTDLLSAASSGLAAGIVIRLIQIAAAQL</sequence>
<dbReference type="RefSeq" id="WP_230754338.1">
    <property type="nucleotide sequence ID" value="NZ_JAINWA010000001.1"/>
</dbReference>
<dbReference type="AlphaFoldDB" id="A0AAE3EGW2"/>
<reference evidence="2" key="1">
    <citation type="submission" date="2021-08" db="EMBL/GenBank/DDBJ databases">
        <title>Comparative analyses of Brucepasteria parasyntrophica and Teretinema zuelzerae.</title>
        <authorList>
            <person name="Song Y."/>
            <person name="Brune A."/>
        </authorList>
    </citation>
    <scope>NUCLEOTIDE SEQUENCE</scope>
    <source>
        <strain evidence="2">DSM 1903</strain>
    </source>
</reference>
<keyword evidence="1" id="KW-0472">Membrane</keyword>
<evidence type="ECO:0000256" key="1">
    <source>
        <dbReference type="SAM" id="Phobius"/>
    </source>
</evidence>
<feature type="transmembrane region" description="Helical" evidence="1">
    <location>
        <begin position="155"/>
        <end position="176"/>
    </location>
</feature>
<evidence type="ECO:0000313" key="2">
    <source>
        <dbReference type="EMBL" id="MCD1654271.1"/>
    </source>
</evidence>
<dbReference type="EMBL" id="JAINWA010000001">
    <property type="protein sequence ID" value="MCD1654271.1"/>
    <property type="molecule type" value="Genomic_DNA"/>
</dbReference>
<feature type="transmembrane region" description="Helical" evidence="1">
    <location>
        <begin position="93"/>
        <end position="113"/>
    </location>
</feature>
<accession>A0AAE3EGW2</accession>
<name>A0AAE3EGW2_9SPIR</name>
<keyword evidence="3" id="KW-1185">Reference proteome</keyword>
<organism evidence="2 3">
    <name type="scientific">Teretinema zuelzerae</name>
    <dbReference type="NCBI Taxonomy" id="156"/>
    <lineage>
        <taxon>Bacteria</taxon>
        <taxon>Pseudomonadati</taxon>
        <taxon>Spirochaetota</taxon>
        <taxon>Spirochaetia</taxon>
        <taxon>Spirochaetales</taxon>
        <taxon>Treponemataceae</taxon>
        <taxon>Teretinema</taxon>
    </lineage>
</organism>